<keyword evidence="3" id="KW-1185">Reference proteome</keyword>
<protein>
    <submittedName>
        <fullName evidence="2">Uncharacterized protein</fullName>
    </submittedName>
</protein>
<feature type="compositionally biased region" description="Low complexity" evidence="1">
    <location>
        <begin position="171"/>
        <end position="187"/>
    </location>
</feature>
<proteinExistence type="predicted"/>
<dbReference type="OrthoDB" id="4146887at2759"/>
<feature type="compositionally biased region" description="Low complexity" evidence="1">
    <location>
        <begin position="250"/>
        <end position="266"/>
    </location>
</feature>
<evidence type="ECO:0000256" key="1">
    <source>
        <dbReference type="SAM" id="MobiDB-lite"/>
    </source>
</evidence>
<dbReference type="AlphaFoldDB" id="A0A6A7BH29"/>
<organism evidence="2 3">
    <name type="scientific">Plenodomus tracheiphilus IPT5</name>
    <dbReference type="NCBI Taxonomy" id="1408161"/>
    <lineage>
        <taxon>Eukaryota</taxon>
        <taxon>Fungi</taxon>
        <taxon>Dikarya</taxon>
        <taxon>Ascomycota</taxon>
        <taxon>Pezizomycotina</taxon>
        <taxon>Dothideomycetes</taxon>
        <taxon>Pleosporomycetidae</taxon>
        <taxon>Pleosporales</taxon>
        <taxon>Pleosporineae</taxon>
        <taxon>Leptosphaeriaceae</taxon>
        <taxon>Plenodomus</taxon>
    </lineage>
</organism>
<evidence type="ECO:0000313" key="2">
    <source>
        <dbReference type="EMBL" id="KAF2854007.1"/>
    </source>
</evidence>
<dbReference type="PANTHER" id="PTHR39609">
    <property type="entry name" value="RFEG-RELATED"/>
    <property type="match status" value="1"/>
</dbReference>
<feature type="compositionally biased region" description="Polar residues" evidence="1">
    <location>
        <begin position="192"/>
        <end position="213"/>
    </location>
</feature>
<gene>
    <name evidence="2" type="ORF">T440DRAFT_296486</name>
</gene>
<feature type="region of interest" description="Disordered" evidence="1">
    <location>
        <begin position="66"/>
        <end position="276"/>
    </location>
</feature>
<dbReference type="Proteomes" id="UP000799423">
    <property type="component" value="Unassembled WGS sequence"/>
</dbReference>
<feature type="compositionally biased region" description="Basic and acidic residues" evidence="1">
    <location>
        <begin position="66"/>
        <end position="78"/>
    </location>
</feature>
<dbReference type="EMBL" id="MU006294">
    <property type="protein sequence ID" value="KAF2854007.1"/>
    <property type="molecule type" value="Genomic_DNA"/>
</dbReference>
<dbReference type="PANTHER" id="PTHR39609:SF1">
    <property type="entry name" value="RFEG"/>
    <property type="match status" value="1"/>
</dbReference>
<feature type="compositionally biased region" description="Low complexity" evidence="1">
    <location>
        <begin position="134"/>
        <end position="154"/>
    </location>
</feature>
<sequence length="276" mass="29816">MSRANQWFVPGDGIAREVITADIQRYLGPDALVRPGTGTGEYQGQPGYWITAYRTLTSQMIQDLKMDSQRWQQERQPGESRGGSHSPHVRTSKVSRGPDASLVAYQDSRTHAARQHWGPTKPYDQAAEAYEPPSRGSTSSRATYASSSTGYASSDAHYTTTPTAPYGSSHPAYQAAPASAAPRTQPADPYSAYQQQPSSRDYPSHSGYSSYPVQATADPYGRSTAPPSGQYAAPSATAAPGYYIASDGRQYPLSQQPQTSSQNPQSGASRYSSSRR</sequence>
<accession>A0A6A7BH29</accession>
<feature type="compositionally biased region" description="Polar residues" evidence="1">
    <location>
        <begin position="267"/>
        <end position="276"/>
    </location>
</feature>
<reference evidence="2" key="1">
    <citation type="submission" date="2020-01" db="EMBL/GenBank/DDBJ databases">
        <authorList>
            <consortium name="DOE Joint Genome Institute"/>
            <person name="Haridas S."/>
            <person name="Albert R."/>
            <person name="Binder M."/>
            <person name="Bloem J."/>
            <person name="Labutti K."/>
            <person name="Salamov A."/>
            <person name="Andreopoulos B."/>
            <person name="Baker S.E."/>
            <person name="Barry K."/>
            <person name="Bills G."/>
            <person name="Bluhm B.H."/>
            <person name="Cannon C."/>
            <person name="Castanera R."/>
            <person name="Culley D.E."/>
            <person name="Daum C."/>
            <person name="Ezra D."/>
            <person name="Gonzalez J.B."/>
            <person name="Henrissat B."/>
            <person name="Kuo A."/>
            <person name="Liang C."/>
            <person name="Lipzen A."/>
            <person name="Lutzoni F."/>
            <person name="Magnuson J."/>
            <person name="Mondo S."/>
            <person name="Nolan M."/>
            <person name="Ohm R."/>
            <person name="Pangilinan J."/>
            <person name="Park H.-J."/>
            <person name="Ramirez L."/>
            <person name="Alfaro M."/>
            <person name="Sun H."/>
            <person name="Tritt A."/>
            <person name="Yoshinaga Y."/>
            <person name="Zwiers L.-H."/>
            <person name="Turgeon B.G."/>
            <person name="Goodwin S.B."/>
            <person name="Spatafora J.W."/>
            <person name="Crous P.W."/>
            <person name="Grigoriev I.V."/>
        </authorList>
    </citation>
    <scope>NUCLEOTIDE SEQUENCE</scope>
    <source>
        <strain evidence="2">IPT5</strain>
    </source>
</reference>
<evidence type="ECO:0000313" key="3">
    <source>
        <dbReference type="Proteomes" id="UP000799423"/>
    </source>
</evidence>
<name>A0A6A7BH29_9PLEO</name>